<keyword evidence="3" id="KW-1185">Reference proteome</keyword>
<feature type="transmembrane region" description="Helical" evidence="1">
    <location>
        <begin position="135"/>
        <end position="155"/>
    </location>
</feature>
<proteinExistence type="predicted"/>
<feature type="transmembrane region" description="Helical" evidence="1">
    <location>
        <begin position="294"/>
        <end position="315"/>
    </location>
</feature>
<feature type="transmembrane region" description="Helical" evidence="1">
    <location>
        <begin position="225"/>
        <end position="244"/>
    </location>
</feature>
<evidence type="ECO:0000313" key="3">
    <source>
        <dbReference type="Proteomes" id="UP000031623"/>
    </source>
</evidence>
<sequence>MFFGGILQLLLTIGWWLNELLGRSGIGITIPTAIASTWGHVILMVYGFPTFFIFGFLMTTYPRWMNGQPISYHRYVLAFGLLITAVLLIYIGLLTNKAILITGIILLLMGWGVAFYALLQVYWQAPARDKHYESVLNFALLAGWLGVLAYFWWLVTEQHFFLDLARHAGVWLYLLPILITVCHRMIPYFSSCVLPHYQVVQPSWSLPLMGISVIGHLILEMQGLFAWRLIFDIPLMLLAFHHSFFWDLKRSLTIRLLAMLHIAFLWLGIALLLYNIQSLVLLWSGQFLLGRAPLHALTIGFITSLIIGMSSRVILGHSGRVLVADNLTWFCFLSVSVIAWLRIAAELPGLDKMNLMINIVTAGSWLICLLPWFLRYMPMILRARVDGRAG</sequence>
<keyword evidence="1" id="KW-1133">Transmembrane helix</keyword>
<evidence type="ECO:0000313" key="2">
    <source>
        <dbReference type="EMBL" id="BAP57055.1"/>
    </source>
</evidence>
<protein>
    <submittedName>
        <fullName evidence="2">NnrS family protein</fullName>
    </submittedName>
</protein>
<evidence type="ECO:0000256" key="1">
    <source>
        <dbReference type="SAM" id="Phobius"/>
    </source>
</evidence>
<feature type="transmembrane region" description="Helical" evidence="1">
    <location>
        <begin position="99"/>
        <end position="123"/>
    </location>
</feature>
<feature type="transmembrane region" description="Helical" evidence="1">
    <location>
        <begin position="199"/>
        <end position="219"/>
    </location>
</feature>
<dbReference type="InterPro" id="IPR010266">
    <property type="entry name" value="NnrS"/>
</dbReference>
<name>A0A090ANP8_9GAMM</name>
<dbReference type="EMBL" id="AP014633">
    <property type="protein sequence ID" value="BAP57055.1"/>
    <property type="molecule type" value="Genomic_DNA"/>
</dbReference>
<dbReference type="Proteomes" id="UP000031623">
    <property type="component" value="Chromosome"/>
</dbReference>
<keyword evidence="1" id="KW-0472">Membrane</keyword>
<feature type="transmembrane region" description="Helical" evidence="1">
    <location>
        <begin position="327"/>
        <end position="343"/>
    </location>
</feature>
<keyword evidence="1" id="KW-0812">Transmembrane</keyword>
<accession>A0A090ANP8</accession>
<feature type="transmembrane region" description="Helical" evidence="1">
    <location>
        <begin position="38"/>
        <end position="60"/>
    </location>
</feature>
<dbReference type="AlphaFoldDB" id="A0A090ANP8"/>
<dbReference type="Pfam" id="PF05940">
    <property type="entry name" value="NnrS"/>
    <property type="match status" value="1"/>
</dbReference>
<organism evidence="2 3">
    <name type="scientific">Thioploca ingrica</name>
    <dbReference type="NCBI Taxonomy" id="40754"/>
    <lineage>
        <taxon>Bacteria</taxon>
        <taxon>Pseudomonadati</taxon>
        <taxon>Pseudomonadota</taxon>
        <taxon>Gammaproteobacteria</taxon>
        <taxon>Thiotrichales</taxon>
        <taxon>Thiotrichaceae</taxon>
        <taxon>Thioploca</taxon>
    </lineage>
</organism>
<feature type="transmembrane region" description="Helical" evidence="1">
    <location>
        <begin position="256"/>
        <end position="274"/>
    </location>
</feature>
<feature type="transmembrane region" description="Helical" evidence="1">
    <location>
        <begin position="355"/>
        <end position="374"/>
    </location>
</feature>
<feature type="transmembrane region" description="Helical" evidence="1">
    <location>
        <begin position="72"/>
        <end position="93"/>
    </location>
</feature>
<feature type="transmembrane region" description="Helical" evidence="1">
    <location>
        <begin position="170"/>
        <end position="187"/>
    </location>
</feature>
<dbReference type="KEGG" id="tig:THII_2758"/>
<dbReference type="STRING" id="40754.THII_2758"/>
<dbReference type="HOGENOM" id="CLU_041785_0_0_6"/>
<reference evidence="2 3" key="1">
    <citation type="journal article" date="2014" name="ISME J.">
        <title>Ecophysiology of Thioploca ingrica as revealed by the complete genome sequence supplemented with proteomic evidence.</title>
        <authorList>
            <person name="Kojima H."/>
            <person name="Ogura Y."/>
            <person name="Yamamoto N."/>
            <person name="Togashi T."/>
            <person name="Mori H."/>
            <person name="Watanabe T."/>
            <person name="Nemoto F."/>
            <person name="Kurokawa K."/>
            <person name="Hayashi T."/>
            <person name="Fukui M."/>
        </authorList>
    </citation>
    <scope>NUCLEOTIDE SEQUENCE [LARGE SCALE GENOMIC DNA]</scope>
</reference>
<gene>
    <name evidence="2" type="ORF">THII_2758</name>
</gene>